<proteinExistence type="predicted"/>
<evidence type="ECO:0000256" key="1">
    <source>
        <dbReference type="SAM" id="MobiDB-lite"/>
    </source>
</evidence>
<dbReference type="EMBL" id="CDMC01000004">
    <property type="protein sequence ID" value="CEL04545.1"/>
    <property type="molecule type" value="Genomic_DNA"/>
</dbReference>
<organism evidence="2 3">
    <name type="scientific">Aspergillus calidoustus</name>
    <dbReference type="NCBI Taxonomy" id="454130"/>
    <lineage>
        <taxon>Eukaryota</taxon>
        <taxon>Fungi</taxon>
        <taxon>Dikarya</taxon>
        <taxon>Ascomycota</taxon>
        <taxon>Pezizomycotina</taxon>
        <taxon>Eurotiomycetes</taxon>
        <taxon>Eurotiomycetidae</taxon>
        <taxon>Eurotiales</taxon>
        <taxon>Aspergillaceae</taxon>
        <taxon>Aspergillus</taxon>
        <taxon>Aspergillus subgen. Nidulantes</taxon>
    </lineage>
</organism>
<dbReference type="Proteomes" id="UP000054771">
    <property type="component" value="Unassembled WGS sequence"/>
</dbReference>
<sequence length="314" mass="35643">MWELALELRVRKYSEALQPLRTSYQHLEQGLGADNDTTKMVKPDLEISEKGVFAIWVHLSDFAGMNSVCAYVAKQAIVVSHIPSHYHEQINDGQMIHRQRQYTISFGVYFGRSCSLSRRLTTSSVAQKHQKKASSHSFPGDSQTVNHLSQHRLRIPPHPLPKSLNLPEPLLRLLFNLAPKPSEKLPIDSGIPILIQDIKLRIRLSSLHPLPHPPHDMHLNQSPERHHIQHLHHKDLRLRRVHGIEALVLKGLKVLALDRPEDLHGTEIQGFVVVGLEVLFYLHSVVVRDVRLSRAAEGTVPCARGRPGWVRAQD</sequence>
<reference evidence="3" key="1">
    <citation type="journal article" date="2016" name="Genome Announc.">
        <title>Draft genome sequences of fungus Aspergillus calidoustus.</title>
        <authorList>
            <person name="Horn F."/>
            <person name="Linde J."/>
            <person name="Mattern D.J."/>
            <person name="Walther G."/>
            <person name="Guthke R."/>
            <person name="Scherlach K."/>
            <person name="Martin K."/>
            <person name="Brakhage A.A."/>
            <person name="Petzke L."/>
            <person name="Valiante V."/>
        </authorList>
    </citation>
    <scope>NUCLEOTIDE SEQUENCE [LARGE SCALE GENOMIC DNA]</scope>
    <source>
        <strain evidence="3">SF006504</strain>
    </source>
</reference>
<keyword evidence="3" id="KW-1185">Reference proteome</keyword>
<accession>A0A0U5FY85</accession>
<protein>
    <submittedName>
        <fullName evidence="2">Uncharacterized protein</fullName>
    </submittedName>
</protein>
<feature type="region of interest" description="Disordered" evidence="1">
    <location>
        <begin position="125"/>
        <end position="146"/>
    </location>
</feature>
<feature type="compositionally biased region" description="Polar residues" evidence="1">
    <location>
        <begin position="135"/>
        <end position="146"/>
    </location>
</feature>
<evidence type="ECO:0000313" key="3">
    <source>
        <dbReference type="Proteomes" id="UP000054771"/>
    </source>
</evidence>
<evidence type="ECO:0000313" key="2">
    <source>
        <dbReference type="EMBL" id="CEL04545.1"/>
    </source>
</evidence>
<dbReference type="AlphaFoldDB" id="A0A0U5FY85"/>
<name>A0A0U5FY85_ASPCI</name>
<gene>
    <name evidence="2" type="ORF">ASPCAL05673</name>
</gene>